<feature type="region of interest" description="Disordered" evidence="1">
    <location>
        <begin position="70"/>
        <end position="111"/>
    </location>
</feature>
<dbReference type="Proteomes" id="UP001164693">
    <property type="component" value="Chromosome"/>
</dbReference>
<keyword evidence="3" id="KW-1185">Reference proteome</keyword>
<dbReference type="RefSeq" id="WP_269443526.1">
    <property type="nucleotide sequence ID" value="NZ_CP097463.1"/>
</dbReference>
<sequence length="174" mass="19060">MTRRASLPGAAELFRTTTASTLSEPDPEPAPAPHPGVGAVPAVPLHERAPHDAVPLHDAVPVRDVVPLRDATARRDADEPTPAGGRTRSVRTTRRVRRDADRNPSGRERHEEKITVYCSPEELLDLETARLHLRAEHGLAIDRGRIVREAVAVILADLEAKGESSILVRRLRES</sequence>
<gene>
    <name evidence="2" type="ORF">M6B22_21095</name>
</gene>
<feature type="compositionally biased region" description="Basic residues" evidence="1">
    <location>
        <begin position="88"/>
        <end position="97"/>
    </location>
</feature>
<feature type="compositionally biased region" description="Basic and acidic residues" evidence="1">
    <location>
        <begin position="98"/>
        <end position="111"/>
    </location>
</feature>
<protein>
    <recommendedName>
        <fullName evidence="4">Cobyrinic acid a,c-diamide synthase</fullName>
    </recommendedName>
</protein>
<name>A0ABY7K076_9ACTN</name>
<proteinExistence type="predicted"/>
<reference evidence="2" key="1">
    <citation type="submission" date="2022-05" db="EMBL/GenBank/DDBJ databases">
        <title>Jatrophihabitans sp. SB3-54 whole genome sequence.</title>
        <authorList>
            <person name="Suh M.K."/>
            <person name="Eom M.K."/>
            <person name="Kim J.S."/>
            <person name="Kim H.S."/>
            <person name="Do H.E."/>
            <person name="Shin Y.K."/>
            <person name="Lee J.-S."/>
        </authorList>
    </citation>
    <scope>NUCLEOTIDE SEQUENCE</scope>
    <source>
        <strain evidence="2">SB3-54</strain>
    </source>
</reference>
<evidence type="ECO:0000313" key="3">
    <source>
        <dbReference type="Proteomes" id="UP001164693"/>
    </source>
</evidence>
<evidence type="ECO:0000313" key="2">
    <source>
        <dbReference type="EMBL" id="WAX56992.1"/>
    </source>
</evidence>
<evidence type="ECO:0000256" key="1">
    <source>
        <dbReference type="SAM" id="MobiDB-lite"/>
    </source>
</evidence>
<dbReference type="EMBL" id="CP097463">
    <property type="protein sequence ID" value="WAX56992.1"/>
    <property type="molecule type" value="Genomic_DNA"/>
</dbReference>
<organism evidence="2 3">
    <name type="scientific">Jatrophihabitans cynanchi</name>
    <dbReference type="NCBI Taxonomy" id="2944128"/>
    <lineage>
        <taxon>Bacteria</taxon>
        <taxon>Bacillati</taxon>
        <taxon>Actinomycetota</taxon>
        <taxon>Actinomycetes</taxon>
        <taxon>Jatrophihabitantales</taxon>
        <taxon>Jatrophihabitantaceae</taxon>
        <taxon>Jatrophihabitans</taxon>
    </lineage>
</organism>
<accession>A0ABY7K076</accession>
<feature type="region of interest" description="Disordered" evidence="1">
    <location>
        <begin position="1"/>
        <end position="42"/>
    </location>
</feature>
<evidence type="ECO:0008006" key="4">
    <source>
        <dbReference type="Google" id="ProtNLM"/>
    </source>
</evidence>